<gene>
    <name evidence="2" type="ORF">HMPREF1541_07947</name>
</gene>
<dbReference type="Pfam" id="PF00069">
    <property type="entry name" value="Pkinase"/>
    <property type="match status" value="1"/>
</dbReference>
<dbReference type="GO" id="GO:0005524">
    <property type="term" value="F:ATP binding"/>
    <property type="evidence" value="ECO:0007669"/>
    <property type="project" value="InterPro"/>
</dbReference>
<dbReference type="RefSeq" id="XP_008720491.1">
    <property type="nucleotide sequence ID" value="XM_008722269.1"/>
</dbReference>
<dbReference type="Gene3D" id="1.10.510.10">
    <property type="entry name" value="Transferase(Phosphotransferase) domain 1"/>
    <property type="match status" value="1"/>
</dbReference>
<name>W2RML4_CYPE1</name>
<dbReference type="GO" id="GO:0004672">
    <property type="term" value="F:protein kinase activity"/>
    <property type="evidence" value="ECO:0007669"/>
    <property type="project" value="InterPro"/>
</dbReference>
<dbReference type="OrthoDB" id="4159521at2759"/>
<sequence>MYTGVNLPPTRGLPAYAIFHPENGGSLHSQFLGSGIQGTATLVRSRATCQLMARKRTCPQHLNNKPFADLDNAINHPNVVRLLGSERYHREKVNGTNGSAVSLWEFANCKDLKHLIMNYRKSGERVPELLIWQFLKQMFGAYDALHRRQIAHMDGHWSNVFVNFDPLKSLPEFILGDLGLSEPFKQGFQRIYASEEGAPGIVDDDYNSVPTLQNLHDYDEDNDQNVLDFFIGESLPQVGEDMARLSGALNCMMHDDDSLDFAFYSPSLNKVATMMMNMKSFLWTRHVKTQKNAQILISMLRQIIEHHFADCVSQVTFPVPGIELSRPQGPTPQPMLFASPEALLAADYFPPGPWYVAQVDPYDCQVLNVDYSVVYGSDAWYCFDAQGSEVTFAPEFDDDDDNTSDSLW</sequence>
<feature type="domain" description="Protein kinase" evidence="1">
    <location>
        <begin position="26"/>
        <end position="309"/>
    </location>
</feature>
<dbReference type="Proteomes" id="UP000030752">
    <property type="component" value="Unassembled WGS sequence"/>
</dbReference>
<protein>
    <recommendedName>
        <fullName evidence="1">Protein kinase domain-containing protein</fullName>
    </recommendedName>
</protein>
<dbReference type="PROSITE" id="PS50011">
    <property type="entry name" value="PROTEIN_KINASE_DOM"/>
    <property type="match status" value="1"/>
</dbReference>
<dbReference type="VEuPathDB" id="FungiDB:HMPREF1541_07947"/>
<organism evidence="2 3">
    <name type="scientific">Cyphellophora europaea (strain CBS 101466)</name>
    <name type="common">Phialophora europaea</name>
    <dbReference type="NCBI Taxonomy" id="1220924"/>
    <lineage>
        <taxon>Eukaryota</taxon>
        <taxon>Fungi</taxon>
        <taxon>Dikarya</taxon>
        <taxon>Ascomycota</taxon>
        <taxon>Pezizomycotina</taxon>
        <taxon>Eurotiomycetes</taxon>
        <taxon>Chaetothyriomycetidae</taxon>
        <taxon>Chaetothyriales</taxon>
        <taxon>Cyphellophoraceae</taxon>
        <taxon>Cyphellophora</taxon>
    </lineage>
</organism>
<dbReference type="Gene3D" id="3.30.200.20">
    <property type="entry name" value="Phosphorylase Kinase, domain 1"/>
    <property type="match status" value="1"/>
</dbReference>
<dbReference type="SUPFAM" id="SSF56112">
    <property type="entry name" value="Protein kinase-like (PK-like)"/>
    <property type="match status" value="1"/>
</dbReference>
<keyword evidence="3" id="KW-1185">Reference proteome</keyword>
<dbReference type="GeneID" id="19975286"/>
<evidence type="ECO:0000313" key="2">
    <source>
        <dbReference type="EMBL" id="ETN36959.1"/>
    </source>
</evidence>
<dbReference type="InParanoid" id="W2RML4"/>
<dbReference type="EMBL" id="KB822724">
    <property type="protein sequence ID" value="ETN36959.1"/>
    <property type="molecule type" value="Genomic_DNA"/>
</dbReference>
<dbReference type="InterPro" id="IPR011009">
    <property type="entry name" value="Kinase-like_dom_sf"/>
</dbReference>
<dbReference type="AlphaFoldDB" id="W2RML4"/>
<proteinExistence type="predicted"/>
<evidence type="ECO:0000313" key="3">
    <source>
        <dbReference type="Proteomes" id="UP000030752"/>
    </source>
</evidence>
<dbReference type="HOGENOM" id="CLU_573674_0_0_1"/>
<dbReference type="InterPro" id="IPR000719">
    <property type="entry name" value="Prot_kinase_dom"/>
</dbReference>
<dbReference type="SMART" id="SM00220">
    <property type="entry name" value="S_TKc"/>
    <property type="match status" value="1"/>
</dbReference>
<evidence type="ECO:0000259" key="1">
    <source>
        <dbReference type="PROSITE" id="PS50011"/>
    </source>
</evidence>
<accession>W2RML4</accession>
<reference evidence="2 3" key="1">
    <citation type="submission" date="2013-03" db="EMBL/GenBank/DDBJ databases">
        <title>The Genome Sequence of Phialophora europaea CBS 101466.</title>
        <authorList>
            <consortium name="The Broad Institute Genomics Platform"/>
            <person name="Cuomo C."/>
            <person name="de Hoog S."/>
            <person name="Gorbushina A."/>
            <person name="Walker B."/>
            <person name="Young S.K."/>
            <person name="Zeng Q."/>
            <person name="Gargeya S."/>
            <person name="Fitzgerald M."/>
            <person name="Haas B."/>
            <person name="Abouelleil A."/>
            <person name="Allen A.W."/>
            <person name="Alvarado L."/>
            <person name="Arachchi H.M."/>
            <person name="Berlin A.M."/>
            <person name="Chapman S.B."/>
            <person name="Gainer-Dewar J."/>
            <person name="Goldberg J."/>
            <person name="Griggs A."/>
            <person name="Gujja S."/>
            <person name="Hansen M."/>
            <person name="Howarth C."/>
            <person name="Imamovic A."/>
            <person name="Ireland A."/>
            <person name="Larimer J."/>
            <person name="McCowan C."/>
            <person name="Murphy C."/>
            <person name="Pearson M."/>
            <person name="Poon T.W."/>
            <person name="Priest M."/>
            <person name="Roberts A."/>
            <person name="Saif S."/>
            <person name="Shea T."/>
            <person name="Sisk P."/>
            <person name="Sykes S."/>
            <person name="Wortman J."/>
            <person name="Nusbaum C."/>
            <person name="Birren B."/>
        </authorList>
    </citation>
    <scope>NUCLEOTIDE SEQUENCE [LARGE SCALE GENOMIC DNA]</scope>
    <source>
        <strain evidence="2 3">CBS 101466</strain>
    </source>
</reference>
<dbReference type="STRING" id="1220924.W2RML4"/>